<sequence length="48" mass="5242">MRTSQVAASNLTHFAKMLEGSGKASFQRLEMTQISDLRDQTSLPSSAL</sequence>
<gene>
    <name evidence="1" type="ORF">SAMN05444272_3130</name>
</gene>
<evidence type="ECO:0000313" key="2">
    <source>
        <dbReference type="Proteomes" id="UP000186002"/>
    </source>
</evidence>
<proteinExistence type="predicted"/>
<name>A0A1M7LAB1_9HYPH</name>
<protein>
    <submittedName>
        <fullName evidence="1">Uncharacterized protein</fullName>
    </submittedName>
</protein>
<reference evidence="1 2" key="1">
    <citation type="submission" date="2016-11" db="EMBL/GenBank/DDBJ databases">
        <authorList>
            <person name="Jaros S."/>
            <person name="Januszkiewicz K."/>
            <person name="Wedrychowicz H."/>
        </authorList>
    </citation>
    <scope>NUCLEOTIDE SEQUENCE [LARGE SCALE GENOMIC DNA]</scope>
    <source>
        <strain evidence="1 2">DSM 22153</strain>
    </source>
</reference>
<dbReference type="EMBL" id="FRBW01000003">
    <property type="protein sequence ID" value="SHM74728.1"/>
    <property type="molecule type" value="Genomic_DNA"/>
</dbReference>
<evidence type="ECO:0000313" key="1">
    <source>
        <dbReference type="EMBL" id="SHM74728.1"/>
    </source>
</evidence>
<organism evidence="1 2">
    <name type="scientific">Roseibium suaedae</name>
    <dbReference type="NCBI Taxonomy" id="735517"/>
    <lineage>
        <taxon>Bacteria</taxon>
        <taxon>Pseudomonadati</taxon>
        <taxon>Pseudomonadota</taxon>
        <taxon>Alphaproteobacteria</taxon>
        <taxon>Hyphomicrobiales</taxon>
        <taxon>Stappiaceae</taxon>
        <taxon>Roseibium</taxon>
    </lineage>
</organism>
<keyword evidence="2" id="KW-1185">Reference proteome</keyword>
<accession>A0A1M7LAB1</accession>
<dbReference type="AlphaFoldDB" id="A0A1M7LAB1"/>
<dbReference type="Proteomes" id="UP000186002">
    <property type="component" value="Unassembled WGS sequence"/>
</dbReference>